<accession>A0ABW3B4X5</accession>
<dbReference type="RefSeq" id="WP_379935099.1">
    <property type="nucleotide sequence ID" value="NZ_JBHTHY010000011.1"/>
</dbReference>
<proteinExistence type="predicted"/>
<organism evidence="1 2">
    <name type="scientific">Maribacter chungangensis</name>
    <dbReference type="NCBI Taxonomy" id="1069117"/>
    <lineage>
        <taxon>Bacteria</taxon>
        <taxon>Pseudomonadati</taxon>
        <taxon>Bacteroidota</taxon>
        <taxon>Flavobacteriia</taxon>
        <taxon>Flavobacteriales</taxon>
        <taxon>Flavobacteriaceae</taxon>
        <taxon>Maribacter</taxon>
    </lineage>
</organism>
<name>A0ABW3B4X5_9FLAO</name>
<protein>
    <submittedName>
        <fullName evidence="1">Uncharacterized protein</fullName>
    </submittedName>
</protein>
<reference evidence="2" key="1">
    <citation type="journal article" date="2019" name="Int. J. Syst. Evol. Microbiol.">
        <title>The Global Catalogue of Microorganisms (GCM) 10K type strain sequencing project: providing services to taxonomists for standard genome sequencing and annotation.</title>
        <authorList>
            <consortium name="The Broad Institute Genomics Platform"/>
            <consortium name="The Broad Institute Genome Sequencing Center for Infectious Disease"/>
            <person name="Wu L."/>
            <person name="Ma J."/>
        </authorList>
    </citation>
    <scope>NUCLEOTIDE SEQUENCE [LARGE SCALE GENOMIC DNA]</scope>
    <source>
        <strain evidence="2">CCUG 61948</strain>
    </source>
</reference>
<gene>
    <name evidence="1" type="ORF">ACFQZJ_12995</name>
</gene>
<evidence type="ECO:0000313" key="1">
    <source>
        <dbReference type="EMBL" id="MFD0798382.1"/>
    </source>
</evidence>
<keyword evidence="2" id="KW-1185">Reference proteome</keyword>
<sequence>MKKLLLLGLSLGILSACNIKKEEKGEMPDMDVDVTADAGELPEYDVNWADVNVGTTTKTLDIPKVVVVMEEETVEVPFIDVDMPDGDEKMEQTIMVEAEVTDNEHELDIVEIWAAGDALYVVSKLDAKDRSIGDQKMRVSDQVTLNAPELEIKHYIVGAKPDRIFNTQYDYLDSIDELKSSVDGYTVIYTK</sequence>
<evidence type="ECO:0000313" key="2">
    <source>
        <dbReference type="Proteomes" id="UP001597012"/>
    </source>
</evidence>
<dbReference type="Proteomes" id="UP001597012">
    <property type="component" value="Unassembled WGS sequence"/>
</dbReference>
<dbReference type="EMBL" id="JBHTHY010000011">
    <property type="protein sequence ID" value="MFD0798382.1"/>
    <property type="molecule type" value="Genomic_DNA"/>
</dbReference>
<dbReference type="PROSITE" id="PS51257">
    <property type="entry name" value="PROKAR_LIPOPROTEIN"/>
    <property type="match status" value="1"/>
</dbReference>
<comment type="caution">
    <text evidence="1">The sequence shown here is derived from an EMBL/GenBank/DDBJ whole genome shotgun (WGS) entry which is preliminary data.</text>
</comment>